<name>A0A1I6B9Z7_HYMAR</name>
<dbReference type="PROSITE" id="PS50109">
    <property type="entry name" value="HIS_KIN"/>
    <property type="match status" value="1"/>
</dbReference>
<dbReference type="GO" id="GO:0000155">
    <property type="term" value="F:phosphorelay sensor kinase activity"/>
    <property type="evidence" value="ECO:0007669"/>
    <property type="project" value="InterPro"/>
</dbReference>
<organism evidence="7 8">
    <name type="scientific">Hymenobacter arizonensis</name>
    <name type="common">Siccationidurans arizonensis</name>
    <dbReference type="NCBI Taxonomy" id="1227077"/>
    <lineage>
        <taxon>Bacteria</taxon>
        <taxon>Pseudomonadati</taxon>
        <taxon>Bacteroidota</taxon>
        <taxon>Cytophagia</taxon>
        <taxon>Cytophagales</taxon>
        <taxon>Hymenobacteraceae</taxon>
        <taxon>Hymenobacter</taxon>
    </lineage>
</organism>
<evidence type="ECO:0000313" key="8">
    <source>
        <dbReference type="Proteomes" id="UP000199029"/>
    </source>
</evidence>
<feature type="signal peptide" evidence="5">
    <location>
        <begin position="1"/>
        <end position="19"/>
    </location>
</feature>
<dbReference type="Pfam" id="PF02518">
    <property type="entry name" value="HATPase_c"/>
    <property type="match status" value="1"/>
</dbReference>
<dbReference type="RefSeq" id="WP_234795197.1">
    <property type="nucleotide sequence ID" value="NZ_FOXS01000007.1"/>
</dbReference>
<dbReference type="AlphaFoldDB" id="A0A1I6B9Z7"/>
<dbReference type="PRINTS" id="PR00344">
    <property type="entry name" value="BCTRLSENSOR"/>
</dbReference>
<dbReference type="Pfam" id="PF00512">
    <property type="entry name" value="HisKA"/>
    <property type="match status" value="1"/>
</dbReference>
<evidence type="ECO:0000256" key="4">
    <source>
        <dbReference type="SAM" id="Phobius"/>
    </source>
</evidence>
<keyword evidence="7" id="KW-0418">Kinase</keyword>
<evidence type="ECO:0000256" key="5">
    <source>
        <dbReference type="SAM" id="SignalP"/>
    </source>
</evidence>
<feature type="transmembrane region" description="Helical" evidence="4">
    <location>
        <begin position="263"/>
        <end position="287"/>
    </location>
</feature>
<dbReference type="InterPro" id="IPR036097">
    <property type="entry name" value="HisK_dim/P_sf"/>
</dbReference>
<dbReference type="SUPFAM" id="SSF55874">
    <property type="entry name" value="ATPase domain of HSP90 chaperone/DNA topoisomerase II/histidine kinase"/>
    <property type="match status" value="1"/>
</dbReference>
<reference evidence="8" key="1">
    <citation type="submission" date="2016-10" db="EMBL/GenBank/DDBJ databases">
        <authorList>
            <person name="Varghese N."/>
            <person name="Submissions S."/>
        </authorList>
    </citation>
    <scope>NUCLEOTIDE SEQUENCE [LARGE SCALE GENOMIC DNA]</scope>
    <source>
        <strain evidence="8">OR362-8,ATCC BAA-1266,JCM 13504</strain>
    </source>
</reference>
<feature type="domain" description="Histidine kinase" evidence="6">
    <location>
        <begin position="483"/>
        <end position="726"/>
    </location>
</feature>
<dbReference type="Gene3D" id="2.60.120.260">
    <property type="entry name" value="Galactose-binding domain-like"/>
    <property type="match status" value="1"/>
</dbReference>
<keyword evidence="4" id="KW-0812">Transmembrane</keyword>
<dbReference type="InterPro" id="IPR003594">
    <property type="entry name" value="HATPase_dom"/>
</dbReference>
<dbReference type="PANTHER" id="PTHR43065">
    <property type="entry name" value="SENSOR HISTIDINE KINASE"/>
    <property type="match status" value="1"/>
</dbReference>
<dbReference type="SMART" id="SM00387">
    <property type="entry name" value="HATPase_c"/>
    <property type="match status" value="1"/>
</dbReference>
<dbReference type="Proteomes" id="UP000199029">
    <property type="component" value="Unassembled WGS sequence"/>
</dbReference>
<dbReference type="SMART" id="SM00388">
    <property type="entry name" value="HisKA"/>
    <property type="match status" value="1"/>
</dbReference>
<evidence type="ECO:0000256" key="2">
    <source>
        <dbReference type="ARBA" id="ARBA00012438"/>
    </source>
</evidence>
<keyword evidence="4" id="KW-0472">Membrane</keyword>
<dbReference type="InterPro" id="IPR008979">
    <property type="entry name" value="Galactose-bd-like_sf"/>
</dbReference>
<keyword evidence="5" id="KW-0732">Signal</keyword>
<accession>A0A1I6B9Z7</accession>
<keyword evidence="8" id="KW-1185">Reference proteome</keyword>
<dbReference type="CDD" id="cd00082">
    <property type="entry name" value="HisKA"/>
    <property type="match status" value="1"/>
</dbReference>
<evidence type="ECO:0000259" key="6">
    <source>
        <dbReference type="PROSITE" id="PS50109"/>
    </source>
</evidence>
<feature type="chain" id="PRO_5011453745" description="histidine kinase" evidence="5">
    <location>
        <begin position="20"/>
        <end position="728"/>
    </location>
</feature>
<protein>
    <recommendedName>
        <fullName evidence="2">histidine kinase</fullName>
        <ecNumber evidence="2">2.7.13.3</ecNumber>
    </recommendedName>
</protein>
<feature type="transmembrane region" description="Helical" evidence="4">
    <location>
        <begin position="294"/>
        <end position="314"/>
    </location>
</feature>
<evidence type="ECO:0000256" key="3">
    <source>
        <dbReference type="ARBA" id="ARBA00022553"/>
    </source>
</evidence>
<evidence type="ECO:0000256" key="1">
    <source>
        <dbReference type="ARBA" id="ARBA00000085"/>
    </source>
</evidence>
<dbReference type="Pfam" id="PF07695">
    <property type="entry name" value="7TMR-DISM_7TM"/>
    <property type="match status" value="1"/>
</dbReference>
<dbReference type="PANTHER" id="PTHR43065:SF42">
    <property type="entry name" value="TWO-COMPONENT SENSOR PPRA"/>
    <property type="match status" value="1"/>
</dbReference>
<feature type="transmembrane region" description="Helical" evidence="4">
    <location>
        <begin position="232"/>
        <end position="251"/>
    </location>
</feature>
<evidence type="ECO:0000313" key="7">
    <source>
        <dbReference type="EMBL" id="SFQ77758.1"/>
    </source>
</evidence>
<dbReference type="SUPFAM" id="SSF47384">
    <property type="entry name" value="Homodimeric domain of signal transducing histidine kinase"/>
    <property type="match status" value="1"/>
</dbReference>
<dbReference type="InterPro" id="IPR004358">
    <property type="entry name" value="Sig_transdc_His_kin-like_C"/>
</dbReference>
<sequence length="728" mass="79941">MRYFLLLLACWLLALVAQATPLPPDTAVLQVNRLPDTGLLLEKGWRYHAGDNPAWARPDFDDSGWDTLNPTRPRRELPAALGTGISWLRLRIRLGDSLRRHELLAHTLLLGGACEVYLNGNLMQRHGLVDLDPAQVRPQKRLAQPDVVLASGSASEQVLAVRYAPWQGPLLGGLVQRPLLRMTLVAPQHFWARRGQDKDNALMFVVLMGFSALLAVLHFAFFHYNPSQRANLYFALFALTAALGSLTAYLFRVLPISFPDFLSLVVVSNALAAMNGLWAIRALYALFKIRPGRFYQILWVNYGVLVVLYAVFGTFPVVDYWWTIVVLVHLSEQVRLTVRGVRQRQRGAGLVALGFAGGLGSALAYALVFFLLGPVALQLLQNLLLALGFALPALGISLFLAREFALDAELLQVKLGEVECLSAQTLAQEQEKQALLATQNETLEQQVSVRTGELQRSLTELRATQAQLIQKEKMASLGELTAGIAHEIQNPLNFVNNFSEVSTELVAELREERAKGAAADTGLEEELWEDLTQNLGKIHHHGQRAASIVRGMLEHSRTSAGERAPTDLNALCEEYLRLAYQGLRAKDKSFNAELKTYLAPDLPLVNAVGADLGRVLLNLFNNAFYAVQQRQRANGEPGYMPTVSLTTKHVGSTVEIQVTDNGTGMSEAVQQKIFQPFFTTKPTGEGTGLGLSLSHDIVAKGHGGSLTVESQPGQGTTFSVALPLTKTN</sequence>
<keyword evidence="4" id="KW-1133">Transmembrane helix</keyword>
<gene>
    <name evidence="7" type="ORF">SAMN04515668_4336</name>
</gene>
<keyword evidence="3" id="KW-0597">Phosphoprotein</keyword>
<dbReference type="EMBL" id="FOXS01000007">
    <property type="protein sequence ID" value="SFQ77758.1"/>
    <property type="molecule type" value="Genomic_DNA"/>
</dbReference>
<dbReference type="InterPro" id="IPR005467">
    <property type="entry name" value="His_kinase_dom"/>
</dbReference>
<dbReference type="SUPFAM" id="SSF49785">
    <property type="entry name" value="Galactose-binding domain-like"/>
    <property type="match status" value="1"/>
</dbReference>
<feature type="transmembrane region" description="Helical" evidence="4">
    <location>
        <begin position="201"/>
        <end position="220"/>
    </location>
</feature>
<dbReference type="InterPro" id="IPR003661">
    <property type="entry name" value="HisK_dim/P_dom"/>
</dbReference>
<proteinExistence type="predicted"/>
<dbReference type="InterPro" id="IPR011623">
    <property type="entry name" value="7TMR_DISM_rcpt_extracell_dom1"/>
</dbReference>
<feature type="transmembrane region" description="Helical" evidence="4">
    <location>
        <begin position="379"/>
        <end position="401"/>
    </location>
</feature>
<dbReference type="Gene3D" id="1.10.287.130">
    <property type="match status" value="1"/>
</dbReference>
<dbReference type="Gene3D" id="3.30.565.10">
    <property type="entry name" value="Histidine kinase-like ATPase, C-terminal domain"/>
    <property type="match status" value="1"/>
</dbReference>
<dbReference type="STRING" id="1227077.SAMN04515668_4336"/>
<dbReference type="InterPro" id="IPR036890">
    <property type="entry name" value="HATPase_C_sf"/>
</dbReference>
<comment type="catalytic activity">
    <reaction evidence="1">
        <text>ATP + protein L-histidine = ADP + protein N-phospho-L-histidine.</text>
        <dbReference type="EC" id="2.7.13.3"/>
    </reaction>
</comment>
<keyword evidence="7" id="KW-0808">Transferase</keyword>
<feature type="transmembrane region" description="Helical" evidence="4">
    <location>
        <begin position="350"/>
        <end position="373"/>
    </location>
</feature>
<dbReference type="EC" id="2.7.13.3" evidence="2"/>